<sequence>MKRTFAYLMTAFVATAITVTSCSPTKDAPDKKDTIEFVGTLDGAQEVPSVQSAGTGTMTGTYNKVTRELSYTVNYSGITPTAGHIHLSPGGPGTNGPVIIPFASLTSPISGRVTFEQRNQDWENALVEGRLYVNLHTTKFPGGEIRAFIKRKAF</sequence>
<gene>
    <name evidence="3" type="ORF">EHT25_03955</name>
</gene>
<accession>A0A3P1C128</accession>
<dbReference type="SMART" id="SM00754">
    <property type="entry name" value="CHRD"/>
    <property type="match status" value="1"/>
</dbReference>
<evidence type="ECO:0000313" key="4">
    <source>
        <dbReference type="Proteomes" id="UP000271925"/>
    </source>
</evidence>
<protein>
    <submittedName>
        <fullName evidence="3">CHRD domain-containing protein</fullName>
    </submittedName>
</protein>
<comment type="caution">
    <text evidence="3">The sequence shown here is derived from an EMBL/GenBank/DDBJ whole genome shotgun (WGS) entry which is preliminary data.</text>
</comment>
<feature type="domain" description="CHRD" evidence="2">
    <location>
        <begin position="33"/>
        <end position="154"/>
    </location>
</feature>
<dbReference type="PROSITE" id="PS50933">
    <property type="entry name" value="CHRD"/>
    <property type="match status" value="1"/>
</dbReference>
<evidence type="ECO:0000256" key="1">
    <source>
        <dbReference type="SAM" id="SignalP"/>
    </source>
</evidence>
<dbReference type="EMBL" id="RQJO01000007">
    <property type="protein sequence ID" value="RRB06948.1"/>
    <property type="molecule type" value="Genomic_DNA"/>
</dbReference>
<proteinExistence type="predicted"/>
<dbReference type="RefSeq" id="WP_124870967.1">
    <property type="nucleotide sequence ID" value="NZ_RQJO01000007.1"/>
</dbReference>
<dbReference type="InterPro" id="IPR010895">
    <property type="entry name" value="CHRD"/>
</dbReference>
<dbReference type="OrthoDB" id="571052at2"/>
<feature type="signal peptide" evidence="1">
    <location>
        <begin position="1"/>
        <end position="16"/>
    </location>
</feature>
<name>A0A3P1C128_9BACT</name>
<evidence type="ECO:0000259" key="2">
    <source>
        <dbReference type="PROSITE" id="PS50933"/>
    </source>
</evidence>
<organism evidence="3 4">
    <name type="scientific">Larkinella rosea</name>
    <dbReference type="NCBI Taxonomy" id="2025312"/>
    <lineage>
        <taxon>Bacteria</taxon>
        <taxon>Pseudomonadati</taxon>
        <taxon>Bacteroidota</taxon>
        <taxon>Cytophagia</taxon>
        <taxon>Cytophagales</taxon>
        <taxon>Spirosomataceae</taxon>
        <taxon>Larkinella</taxon>
    </lineage>
</organism>
<evidence type="ECO:0000313" key="3">
    <source>
        <dbReference type="EMBL" id="RRB06948.1"/>
    </source>
</evidence>
<dbReference type="PROSITE" id="PS51257">
    <property type="entry name" value="PROKAR_LIPOPROTEIN"/>
    <property type="match status" value="1"/>
</dbReference>
<keyword evidence="4" id="KW-1185">Reference proteome</keyword>
<feature type="chain" id="PRO_5017936558" evidence="1">
    <location>
        <begin position="17"/>
        <end position="154"/>
    </location>
</feature>
<dbReference type="Proteomes" id="UP000271925">
    <property type="component" value="Unassembled WGS sequence"/>
</dbReference>
<keyword evidence="1" id="KW-0732">Signal</keyword>
<dbReference type="Pfam" id="PF07452">
    <property type="entry name" value="CHRD"/>
    <property type="match status" value="1"/>
</dbReference>
<reference evidence="3 4" key="1">
    <citation type="submission" date="2018-11" db="EMBL/GenBank/DDBJ databases">
        <authorList>
            <person name="Zhou Z."/>
            <person name="Wang G."/>
        </authorList>
    </citation>
    <scope>NUCLEOTIDE SEQUENCE [LARGE SCALE GENOMIC DNA]</scope>
    <source>
        <strain evidence="3 4">KCTC52004</strain>
    </source>
</reference>
<dbReference type="AlphaFoldDB" id="A0A3P1C128"/>